<dbReference type="AlphaFoldDB" id="A0A4R9K9B6"/>
<keyword evidence="3" id="KW-1185">Reference proteome</keyword>
<dbReference type="Proteomes" id="UP000297693">
    <property type="component" value="Unassembled WGS sequence"/>
</dbReference>
<sequence>MPGTPNYYSLKVVIRDEANMVYTMFAAILDPVEVKSVKYEGVSSGSPLVLLPVRTTFQDFCNRVQRVIYKGDQLKNITKSLQESLKTAFSSESVLTEILHYTDHNLVDRLEFIFLQLHTRIAGKSNPAIEIHYEVIDPSEISRTTVDEDEIARKEAADALTPPPTTPGFIIPIDKQLVQFRFQLSPVNGTPLTELKPGDTVFIRLLPGDSITDNIISSLNLINPEGIVQQVPAKIVNISNSKNISEVVIKINEQVYGKILEEENSVKIKTFDSSAGAAPLLTSVASVTATSKANAPQRRDAGDVSHILPFMFILGLVAIGLVAIFFFV</sequence>
<dbReference type="OrthoDB" id="342570at2"/>
<keyword evidence="1" id="KW-0472">Membrane</keyword>
<proteinExistence type="predicted"/>
<accession>A0A4R9K9B6</accession>
<organism evidence="2 3">
    <name type="scientific">Leptospira ognonensis</name>
    <dbReference type="NCBI Taxonomy" id="2484945"/>
    <lineage>
        <taxon>Bacteria</taxon>
        <taxon>Pseudomonadati</taxon>
        <taxon>Spirochaetota</taxon>
        <taxon>Spirochaetia</taxon>
        <taxon>Leptospirales</taxon>
        <taxon>Leptospiraceae</taxon>
        <taxon>Leptospira</taxon>
    </lineage>
</organism>
<evidence type="ECO:0000313" key="2">
    <source>
        <dbReference type="EMBL" id="TGL62106.1"/>
    </source>
</evidence>
<evidence type="ECO:0000313" key="3">
    <source>
        <dbReference type="Proteomes" id="UP000297693"/>
    </source>
</evidence>
<comment type="caution">
    <text evidence="2">The sequence shown here is derived from an EMBL/GenBank/DDBJ whole genome shotgun (WGS) entry which is preliminary data.</text>
</comment>
<feature type="transmembrane region" description="Helical" evidence="1">
    <location>
        <begin position="307"/>
        <end position="327"/>
    </location>
</feature>
<name>A0A4R9K9B6_9LEPT</name>
<reference evidence="2" key="1">
    <citation type="journal article" date="2019" name="PLoS Negl. Trop. Dis.">
        <title>Revisiting the worldwide diversity of Leptospira species in the environment.</title>
        <authorList>
            <person name="Vincent A.T."/>
            <person name="Schiettekatte O."/>
            <person name="Bourhy P."/>
            <person name="Veyrier F.J."/>
            <person name="Picardeau M."/>
        </authorList>
    </citation>
    <scope>NUCLEOTIDE SEQUENCE [LARGE SCALE GENOMIC DNA]</scope>
    <source>
        <strain evidence="2">201702476</strain>
    </source>
</reference>
<protein>
    <recommendedName>
        <fullName evidence="4">DUF4899 domain-containing protein</fullName>
    </recommendedName>
</protein>
<evidence type="ECO:0008006" key="4">
    <source>
        <dbReference type="Google" id="ProtNLM"/>
    </source>
</evidence>
<keyword evidence="1" id="KW-1133">Transmembrane helix</keyword>
<keyword evidence="1" id="KW-0812">Transmembrane</keyword>
<evidence type="ECO:0000256" key="1">
    <source>
        <dbReference type="SAM" id="Phobius"/>
    </source>
</evidence>
<dbReference type="RefSeq" id="WP_135621780.1">
    <property type="nucleotide sequence ID" value="NZ_RQGD01000010.1"/>
</dbReference>
<dbReference type="EMBL" id="RQGD01000010">
    <property type="protein sequence ID" value="TGL62106.1"/>
    <property type="molecule type" value="Genomic_DNA"/>
</dbReference>
<gene>
    <name evidence="2" type="ORF">EHQ58_02565</name>
</gene>